<dbReference type="Gene3D" id="3.40.50.300">
    <property type="entry name" value="P-loop containing nucleotide triphosphate hydrolases"/>
    <property type="match status" value="1"/>
</dbReference>
<reference evidence="13" key="1">
    <citation type="submission" date="2020-07" db="EMBL/GenBank/DDBJ databases">
        <title>Huge and variable diversity of episymbiotic CPR bacteria and DPANN archaea in groundwater ecosystems.</title>
        <authorList>
            <person name="He C.Y."/>
            <person name="Keren R."/>
            <person name="Whittaker M."/>
            <person name="Farag I.F."/>
            <person name="Doudna J."/>
            <person name="Cate J.H.D."/>
            <person name="Banfield J.F."/>
        </authorList>
    </citation>
    <scope>NUCLEOTIDE SEQUENCE</scope>
    <source>
        <strain evidence="13">NC_groundwater_1813_Pr3_B-0.1um_71_17</strain>
    </source>
</reference>
<dbReference type="GO" id="GO:0005829">
    <property type="term" value="C:cytosol"/>
    <property type="evidence" value="ECO:0007669"/>
    <property type="project" value="TreeGrafter"/>
</dbReference>
<dbReference type="GO" id="GO:0006235">
    <property type="term" value="P:dTTP biosynthetic process"/>
    <property type="evidence" value="ECO:0007669"/>
    <property type="project" value="UniProtKB-UniRule"/>
</dbReference>
<dbReference type="InterPro" id="IPR039430">
    <property type="entry name" value="Thymidylate_kin-like_dom"/>
</dbReference>
<gene>
    <name evidence="11 13" type="primary">tmk</name>
    <name evidence="13" type="ORF">HZA61_14575</name>
</gene>
<comment type="catalytic activity">
    <reaction evidence="9 11">
        <text>dTMP + ATP = dTDP + ADP</text>
        <dbReference type="Rhea" id="RHEA:13517"/>
        <dbReference type="ChEBI" id="CHEBI:30616"/>
        <dbReference type="ChEBI" id="CHEBI:58369"/>
        <dbReference type="ChEBI" id="CHEBI:63528"/>
        <dbReference type="ChEBI" id="CHEBI:456216"/>
        <dbReference type="EC" id="2.7.4.9"/>
    </reaction>
</comment>
<dbReference type="InterPro" id="IPR027417">
    <property type="entry name" value="P-loop_NTPase"/>
</dbReference>
<protein>
    <recommendedName>
        <fullName evidence="3 11">Thymidylate kinase</fullName>
        <ecNumber evidence="2 11">2.7.4.9</ecNumber>
    </recommendedName>
    <alternativeName>
        <fullName evidence="11">dTMP kinase</fullName>
    </alternativeName>
</protein>
<evidence type="ECO:0000256" key="9">
    <source>
        <dbReference type="ARBA" id="ARBA00048743"/>
    </source>
</evidence>
<feature type="domain" description="Thymidylate kinase-like" evidence="12">
    <location>
        <begin position="8"/>
        <end position="196"/>
    </location>
</feature>
<organism evidence="13 14">
    <name type="scientific">Eiseniibacteriota bacterium</name>
    <dbReference type="NCBI Taxonomy" id="2212470"/>
    <lineage>
        <taxon>Bacteria</taxon>
        <taxon>Candidatus Eiseniibacteriota</taxon>
    </lineage>
</organism>
<dbReference type="CDD" id="cd01672">
    <property type="entry name" value="TMPK"/>
    <property type="match status" value="1"/>
</dbReference>
<evidence type="ECO:0000259" key="12">
    <source>
        <dbReference type="Pfam" id="PF02223"/>
    </source>
</evidence>
<dbReference type="GO" id="GO:0005524">
    <property type="term" value="F:ATP binding"/>
    <property type="evidence" value="ECO:0007669"/>
    <property type="project" value="UniProtKB-UniRule"/>
</dbReference>
<evidence type="ECO:0000256" key="11">
    <source>
        <dbReference type="HAMAP-Rule" id="MF_00165"/>
    </source>
</evidence>
<comment type="similarity">
    <text evidence="1 11">Belongs to the thymidylate kinase family.</text>
</comment>
<dbReference type="FunFam" id="3.40.50.300:FF:000225">
    <property type="entry name" value="Thymidylate kinase"/>
    <property type="match status" value="1"/>
</dbReference>
<evidence type="ECO:0000256" key="3">
    <source>
        <dbReference type="ARBA" id="ARBA00017144"/>
    </source>
</evidence>
<evidence type="ECO:0000256" key="5">
    <source>
        <dbReference type="ARBA" id="ARBA00022727"/>
    </source>
</evidence>
<dbReference type="GO" id="GO:0006227">
    <property type="term" value="P:dUDP biosynthetic process"/>
    <property type="evidence" value="ECO:0007669"/>
    <property type="project" value="TreeGrafter"/>
</dbReference>
<dbReference type="GO" id="GO:0004798">
    <property type="term" value="F:dTMP kinase activity"/>
    <property type="evidence" value="ECO:0007669"/>
    <property type="project" value="UniProtKB-UniRule"/>
</dbReference>
<accession>A0A933WA70</accession>
<evidence type="ECO:0000313" key="13">
    <source>
        <dbReference type="EMBL" id="MBI5170711.1"/>
    </source>
</evidence>
<dbReference type="PANTHER" id="PTHR10344:SF4">
    <property type="entry name" value="UMP-CMP KINASE 2, MITOCHONDRIAL"/>
    <property type="match status" value="1"/>
</dbReference>
<dbReference type="InterPro" id="IPR018095">
    <property type="entry name" value="Thymidylate_kin_CS"/>
</dbReference>
<keyword evidence="7 11" id="KW-0418">Kinase</keyword>
<evidence type="ECO:0000313" key="14">
    <source>
        <dbReference type="Proteomes" id="UP000696931"/>
    </source>
</evidence>
<dbReference type="HAMAP" id="MF_00165">
    <property type="entry name" value="Thymidylate_kinase"/>
    <property type="match status" value="1"/>
</dbReference>
<evidence type="ECO:0000256" key="6">
    <source>
        <dbReference type="ARBA" id="ARBA00022741"/>
    </source>
</evidence>
<dbReference type="Proteomes" id="UP000696931">
    <property type="component" value="Unassembled WGS sequence"/>
</dbReference>
<dbReference type="AlphaFoldDB" id="A0A933WA70"/>
<sequence length="216" mass="23487">MPGLFVTFEGGEGSGKSTQVARLAARLRALGIDPLITREPGGTPVAEGVRALLLDPERRPVPLAEALLMEASRAQLVATVLKPALDAGRVCLCDRYADSTLAYQGAGRGIDAALLEQWNTAATQGLRPDVTLLFDVDPSLGLRRRQEAPGATNRLDREPTDFHERVRARYLELARSEPARWVVLDASLHPDELEAQVWEAVIARLPAEARPSARRA</sequence>
<dbReference type="PROSITE" id="PS01331">
    <property type="entry name" value="THYMIDYLATE_KINASE"/>
    <property type="match status" value="1"/>
</dbReference>
<dbReference type="EC" id="2.7.4.9" evidence="2 11"/>
<evidence type="ECO:0000256" key="8">
    <source>
        <dbReference type="ARBA" id="ARBA00022840"/>
    </source>
</evidence>
<evidence type="ECO:0000256" key="4">
    <source>
        <dbReference type="ARBA" id="ARBA00022679"/>
    </source>
</evidence>
<keyword evidence="4 11" id="KW-0808">Transferase</keyword>
<evidence type="ECO:0000256" key="1">
    <source>
        <dbReference type="ARBA" id="ARBA00009776"/>
    </source>
</evidence>
<keyword evidence="8 11" id="KW-0067">ATP-binding</keyword>
<dbReference type="GO" id="GO:0006233">
    <property type="term" value="P:dTDP biosynthetic process"/>
    <property type="evidence" value="ECO:0007669"/>
    <property type="project" value="InterPro"/>
</dbReference>
<dbReference type="PANTHER" id="PTHR10344">
    <property type="entry name" value="THYMIDYLATE KINASE"/>
    <property type="match status" value="1"/>
</dbReference>
<comment type="function">
    <text evidence="10 11">Phosphorylation of dTMP to form dTDP in both de novo and salvage pathways of dTTP synthesis.</text>
</comment>
<keyword evidence="5 11" id="KW-0545">Nucleotide biosynthesis</keyword>
<dbReference type="NCBIfam" id="TIGR00041">
    <property type="entry name" value="DTMP_kinase"/>
    <property type="match status" value="1"/>
</dbReference>
<evidence type="ECO:0000256" key="7">
    <source>
        <dbReference type="ARBA" id="ARBA00022777"/>
    </source>
</evidence>
<name>A0A933WA70_UNCEI</name>
<dbReference type="Pfam" id="PF02223">
    <property type="entry name" value="Thymidylate_kin"/>
    <property type="match status" value="1"/>
</dbReference>
<dbReference type="SUPFAM" id="SSF52540">
    <property type="entry name" value="P-loop containing nucleoside triphosphate hydrolases"/>
    <property type="match status" value="1"/>
</dbReference>
<comment type="caution">
    <text evidence="13">The sequence shown here is derived from an EMBL/GenBank/DDBJ whole genome shotgun (WGS) entry which is preliminary data.</text>
</comment>
<keyword evidence="6 11" id="KW-0547">Nucleotide-binding</keyword>
<evidence type="ECO:0000256" key="2">
    <source>
        <dbReference type="ARBA" id="ARBA00012980"/>
    </source>
</evidence>
<feature type="binding site" evidence="11">
    <location>
        <begin position="10"/>
        <end position="17"/>
    </location>
    <ligand>
        <name>ATP</name>
        <dbReference type="ChEBI" id="CHEBI:30616"/>
    </ligand>
</feature>
<evidence type="ECO:0000256" key="10">
    <source>
        <dbReference type="ARBA" id="ARBA00057735"/>
    </source>
</evidence>
<dbReference type="InterPro" id="IPR018094">
    <property type="entry name" value="Thymidylate_kinase"/>
</dbReference>
<dbReference type="EMBL" id="JACRIW010000103">
    <property type="protein sequence ID" value="MBI5170711.1"/>
    <property type="molecule type" value="Genomic_DNA"/>
</dbReference>
<proteinExistence type="inferred from homology"/>